<proteinExistence type="predicted"/>
<dbReference type="Proteomes" id="UP000828390">
    <property type="component" value="Unassembled WGS sequence"/>
</dbReference>
<organism evidence="2 3">
    <name type="scientific">Dreissena polymorpha</name>
    <name type="common">Zebra mussel</name>
    <name type="synonym">Mytilus polymorpha</name>
    <dbReference type="NCBI Taxonomy" id="45954"/>
    <lineage>
        <taxon>Eukaryota</taxon>
        <taxon>Metazoa</taxon>
        <taxon>Spiralia</taxon>
        <taxon>Lophotrochozoa</taxon>
        <taxon>Mollusca</taxon>
        <taxon>Bivalvia</taxon>
        <taxon>Autobranchia</taxon>
        <taxon>Heteroconchia</taxon>
        <taxon>Euheterodonta</taxon>
        <taxon>Imparidentia</taxon>
        <taxon>Neoheterodontei</taxon>
        <taxon>Myida</taxon>
        <taxon>Dreissenoidea</taxon>
        <taxon>Dreissenidae</taxon>
        <taxon>Dreissena</taxon>
    </lineage>
</organism>
<protein>
    <submittedName>
        <fullName evidence="2">Uncharacterized protein</fullName>
    </submittedName>
</protein>
<sequence length="112" mass="12175">MEVSEASREFIQSGFGSGNVDANGGNGNSERHNHYHCGRKGCDAGGGDDDGKRNMCGEPPREEMSQFVGGDGSSGREQMANENVECRSTTTEDSTQPQERYSKYQDMRTATI</sequence>
<dbReference type="EMBL" id="JAIWYP010000003">
    <property type="protein sequence ID" value="KAH3852004.1"/>
    <property type="molecule type" value="Genomic_DNA"/>
</dbReference>
<accession>A0A9D4L673</accession>
<name>A0A9D4L673_DREPO</name>
<evidence type="ECO:0000313" key="2">
    <source>
        <dbReference type="EMBL" id="KAH3852004.1"/>
    </source>
</evidence>
<keyword evidence="3" id="KW-1185">Reference proteome</keyword>
<reference evidence="2" key="1">
    <citation type="journal article" date="2019" name="bioRxiv">
        <title>The Genome of the Zebra Mussel, Dreissena polymorpha: A Resource for Invasive Species Research.</title>
        <authorList>
            <person name="McCartney M.A."/>
            <person name="Auch B."/>
            <person name="Kono T."/>
            <person name="Mallez S."/>
            <person name="Zhang Y."/>
            <person name="Obille A."/>
            <person name="Becker A."/>
            <person name="Abrahante J.E."/>
            <person name="Garbe J."/>
            <person name="Badalamenti J.P."/>
            <person name="Herman A."/>
            <person name="Mangelson H."/>
            <person name="Liachko I."/>
            <person name="Sullivan S."/>
            <person name="Sone E.D."/>
            <person name="Koren S."/>
            <person name="Silverstein K.A.T."/>
            <person name="Beckman K.B."/>
            <person name="Gohl D.M."/>
        </authorList>
    </citation>
    <scope>NUCLEOTIDE SEQUENCE</scope>
    <source>
        <strain evidence="2">Duluth1</strain>
        <tissue evidence="2">Whole animal</tissue>
    </source>
</reference>
<evidence type="ECO:0000256" key="1">
    <source>
        <dbReference type="SAM" id="MobiDB-lite"/>
    </source>
</evidence>
<feature type="compositionally biased region" description="Basic and acidic residues" evidence="1">
    <location>
        <begin position="49"/>
        <end position="64"/>
    </location>
</feature>
<feature type="region of interest" description="Disordered" evidence="1">
    <location>
        <begin position="1"/>
        <end position="112"/>
    </location>
</feature>
<gene>
    <name evidence="2" type="ORF">DPMN_094493</name>
</gene>
<feature type="compositionally biased region" description="Polar residues" evidence="1">
    <location>
        <begin position="86"/>
        <end position="99"/>
    </location>
</feature>
<reference evidence="2" key="2">
    <citation type="submission" date="2020-11" db="EMBL/GenBank/DDBJ databases">
        <authorList>
            <person name="McCartney M.A."/>
            <person name="Auch B."/>
            <person name="Kono T."/>
            <person name="Mallez S."/>
            <person name="Becker A."/>
            <person name="Gohl D.M."/>
            <person name="Silverstein K.A.T."/>
            <person name="Koren S."/>
            <person name="Bechman K.B."/>
            <person name="Herman A."/>
            <person name="Abrahante J.E."/>
            <person name="Garbe J."/>
        </authorList>
    </citation>
    <scope>NUCLEOTIDE SEQUENCE</scope>
    <source>
        <strain evidence="2">Duluth1</strain>
        <tissue evidence="2">Whole animal</tissue>
    </source>
</reference>
<comment type="caution">
    <text evidence="2">The sequence shown here is derived from an EMBL/GenBank/DDBJ whole genome shotgun (WGS) entry which is preliminary data.</text>
</comment>
<dbReference type="AlphaFoldDB" id="A0A9D4L673"/>
<evidence type="ECO:0000313" key="3">
    <source>
        <dbReference type="Proteomes" id="UP000828390"/>
    </source>
</evidence>